<name>A0ABV7Y7Z8_9ACTN</name>
<dbReference type="PIRSF" id="PIRSF004553">
    <property type="entry name" value="CHP00095"/>
    <property type="match status" value="1"/>
</dbReference>
<dbReference type="InterPro" id="IPR004398">
    <property type="entry name" value="RNA_MeTrfase_RsmD"/>
</dbReference>
<comment type="caution">
    <text evidence="3">The sequence shown here is derived from an EMBL/GenBank/DDBJ whole genome shotgun (WGS) entry which is preliminary data.</text>
</comment>
<dbReference type="EC" id="2.1.1.171" evidence="3"/>
<dbReference type="InterPro" id="IPR029063">
    <property type="entry name" value="SAM-dependent_MTases_sf"/>
</dbReference>
<dbReference type="Pfam" id="PF03602">
    <property type="entry name" value="Cons_hypoth95"/>
    <property type="match status" value="1"/>
</dbReference>
<sequence length="187" mass="19933">MTRIVAGLARGRQLAVPPGGNTRPTSDRVREALFASLSADLGSFDGLAVADFYAGSGAVGLEALSRGARSALFVESDRRAAEVIRRNIKTVALPSARVVTLRVERVAAGEPQDGPYDVVFLDPPYAVTDPALHSVLGDLRTHGWLVPEAVVVVERATRGGDFGWSEGFAADRTRAYGETTLWYGHAL</sequence>
<keyword evidence="2 3" id="KW-0808">Transferase</keyword>
<evidence type="ECO:0000256" key="1">
    <source>
        <dbReference type="ARBA" id="ARBA00022603"/>
    </source>
</evidence>
<keyword evidence="1 3" id="KW-0489">Methyltransferase</keyword>
<dbReference type="PANTHER" id="PTHR43542">
    <property type="entry name" value="METHYLTRANSFERASE"/>
    <property type="match status" value="1"/>
</dbReference>
<dbReference type="GO" id="GO:0052913">
    <property type="term" value="F:16S rRNA (guanine(966)-N(2))-methyltransferase activity"/>
    <property type="evidence" value="ECO:0007669"/>
    <property type="project" value="UniProtKB-EC"/>
</dbReference>
<dbReference type="PANTHER" id="PTHR43542:SF1">
    <property type="entry name" value="METHYLTRANSFERASE"/>
    <property type="match status" value="1"/>
</dbReference>
<protein>
    <submittedName>
        <fullName evidence="3">16S rRNA (Guanine(966)-N(2))-methyltransferase RsmD</fullName>
        <ecNumber evidence="3">2.1.1.171</ecNumber>
    </submittedName>
</protein>
<dbReference type="NCBIfam" id="TIGR00095">
    <property type="entry name" value="16S rRNA (guanine(966)-N(2))-methyltransferase RsmD"/>
    <property type="match status" value="1"/>
</dbReference>
<dbReference type="EMBL" id="JBHRZH010000008">
    <property type="protein sequence ID" value="MFC3761420.1"/>
    <property type="molecule type" value="Genomic_DNA"/>
</dbReference>
<dbReference type="PROSITE" id="PS00092">
    <property type="entry name" value="N6_MTASE"/>
    <property type="match status" value="1"/>
</dbReference>
<evidence type="ECO:0000313" key="3">
    <source>
        <dbReference type="EMBL" id="MFC3761420.1"/>
    </source>
</evidence>
<dbReference type="Proteomes" id="UP001595699">
    <property type="component" value="Unassembled WGS sequence"/>
</dbReference>
<dbReference type="InterPro" id="IPR002052">
    <property type="entry name" value="DNA_methylase_N6_adenine_CS"/>
</dbReference>
<dbReference type="RefSeq" id="WP_205118483.1">
    <property type="nucleotide sequence ID" value="NZ_JAFBCM010000001.1"/>
</dbReference>
<organism evidence="3 4">
    <name type="scientific">Tenggerimyces flavus</name>
    <dbReference type="NCBI Taxonomy" id="1708749"/>
    <lineage>
        <taxon>Bacteria</taxon>
        <taxon>Bacillati</taxon>
        <taxon>Actinomycetota</taxon>
        <taxon>Actinomycetes</taxon>
        <taxon>Propionibacteriales</taxon>
        <taxon>Nocardioidaceae</taxon>
        <taxon>Tenggerimyces</taxon>
    </lineage>
</organism>
<proteinExistence type="predicted"/>
<dbReference type="CDD" id="cd02440">
    <property type="entry name" value="AdoMet_MTases"/>
    <property type="match status" value="1"/>
</dbReference>
<accession>A0ABV7Y7Z8</accession>
<evidence type="ECO:0000313" key="4">
    <source>
        <dbReference type="Proteomes" id="UP001595699"/>
    </source>
</evidence>
<reference evidence="4" key="1">
    <citation type="journal article" date="2019" name="Int. J. Syst. Evol. Microbiol.">
        <title>The Global Catalogue of Microorganisms (GCM) 10K type strain sequencing project: providing services to taxonomists for standard genome sequencing and annotation.</title>
        <authorList>
            <consortium name="The Broad Institute Genomics Platform"/>
            <consortium name="The Broad Institute Genome Sequencing Center for Infectious Disease"/>
            <person name="Wu L."/>
            <person name="Ma J."/>
        </authorList>
    </citation>
    <scope>NUCLEOTIDE SEQUENCE [LARGE SCALE GENOMIC DNA]</scope>
    <source>
        <strain evidence="4">CGMCC 4.7241</strain>
    </source>
</reference>
<dbReference type="Gene3D" id="3.40.50.150">
    <property type="entry name" value="Vaccinia Virus protein VP39"/>
    <property type="match status" value="1"/>
</dbReference>
<dbReference type="SUPFAM" id="SSF53335">
    <property type="entry name" value="S-adenosyl-L-methionine-dependent methyltransferases"/>
    <property type="match status" value="1"/>
</dbReference>
<evidence type="ECO:0000256" key="2">
    <source>
        <dbReference type="ARBA" id="ARBA00022679"/>
    </source>
</evidence>
<gene>
    <name evidence="3" type="primary">rsmD</name>
    <name evidence="3" type="ORF">ACFOUW_11265</name>
</gene>
<keyword evidence="4" id="KW-1185">Reference proteome</keyword>